<gene>
    <name evidence="2" type="ORF">GCM10007140_19520</name>
</gene>
<dbReference type="AlphaFoldDB" id="A0A917ARE2"/>
<evidence type="ECO:0008006" key="4">
    <source>
        <dbReference type="Google" id="ProtNLM"/>
    </source>
</evidence>
<dbReference type="GO" id="GO:0046872">
    <property type="term" value="F:metal ion binding"/>
    <property type="evidence" value="ECO:0007669"/>
    <property type="project" value="InterPro"/>
</dbReference>
<dbReference type="PANTHER" id="PTHR11358">
    <property type="entry name" value="ARGINASE/AGMATINASE"/>
    <property type="match status" value="1"/>
</dbReference>
<reference evidence="2" key="2">
    <citation type="submission" date="2020-09" db="EMBL/GenBank/DDBJ databases">
        <authorList>
            <person name="Sun Q."/>
            <person name="Zhou Y."/>
        </authorList>
    </citation>
    <scope>NUCLEOTIDE SEQUENCE</scope>
    <source>
        <strain evidence="2">CGMCC 1.12698</strain>
    </source>
</reference>
<dbReference type="GO" id="GO:0008783">
    <property type="term" value="F:agmatinase activity"/>
    <property type="evidence" value="ECO:0007669"/>
    <property type="project" value="TreeGrafter"/>
</dbReference>
<evidence type="ECO:0000313" key="3">
    <source>
        <dbReference type="Proteomes" id="UP000605259"/>
    </source>
</evidence>
<dbReference type="PANTHER" id="PTHR11358:SF41">
    <property type="entry name" value="ARGINASE"/>
    <property type="match status" value="1"/>
</dbReference>
<dbReference type="InterPro" id="IPR023696">
    <property type="entry name" value="Ureohydrolase_dom_sf"/>
</dbReference>
<dbReference type="Pfam" id="PF00491">
    <property type="entry name" value="Arginase"/>
    <property type="match status" value="1"/>
</dbReference>
<comment type="caution">
    <text evidence="2">The sequence shown here is derived from an EMBL/GenBank/DDBJ whole genome shotgun (WGS) entry which is preliminary data.</text>
</comment>
<protein>
    <recommendedName>
        <fullName evidence="4">Agmatinase</fullName>
    </recommendedName>
</protein>
<organism evidence="2 3">
    <name type="scientific">Priestia taiwanensis</name>
    <dbReference type="NCBI Taxonomy" id="1347902"/>
    <lineage>
        <taxon>Bacteria</taxon>
        <taxon>Bacillati</taxon>
        <taxon>Bacillota</taxon>
        <taxon>Bacilli</taxon>
        <taxon>Bacillales</taxon>
        <taxon>Bacillaceae</taxon>
        <taxon>Priestia</taxon>
    </lineage>
</organism>
<proteinExistence type="inferred from homology"/>
<dbReference type="PROSITE" id="PS51409">
    <property type="entry name" value="ARGINASE_2"/>
    <property type="match status" value="1"/>
</dbReference>
<keyword evidence="3" id="KW-1185">Reference proteome</keyword>
<dbReference type="GO" id="GO:0033389">
    <property type="term" value="P:putrescine biosynthetic process from arginine, via agmatine"/>
    <property type="evidence" value="ECO:0007669"/>
    <property type="project" value="TreeGrafter"/>
</dbReference>
<dbReference type="SUPFAM" id="SSF52768">
    <property type="entry name" value="Arginase/deacetylase"/>
    <property type="match status" value="1"/>
</dbReference>
<sequence length="356" mass="40499">MEHRRYEIVNQNSEYLFLRDISNNTYCKVDYTYSDEHWQAWSIHEDKPFFNYILVDDKPDTVIFGVPFKNGSRASTSTADKFPTILRQASYKLLHPNQYPDSIPLNLFHLDTSKLIECGKIMDVGNVTMNGNLSERESISQVTSYCVKNSLPFICVGGDHSYTFDVVASLELLNKPIVLWVLDAHNDLYGNESHLDHGNVFSHIANLPFIKAIVQVGSRGYRTVGQIVEHPKVIQIPKAQFSSELMKHWLQEFSDYANYISIDLDCLDPQLFPYVDFGVPGGFSRAELLSIVDMIFNENGQVVGVDIVEGTEGGSVMKGDYDIPLEILLSILNQFFIHPKKEGLYKSDYSRKGIEF</sequence>
<comment type="similarity">
    <text evidence="1">Belongs to the arginase family.</text>
</comment>
<name>A0A917ARE2_9BACI</name>
<reference evidence="2" key="1">
    <citation type="journal article" date="2014" name="Int. J. Syst. Evol. Microbiol.">
        <title>Complete genome sequence of Corynebacterium casei LMG S-19264T (=DSM 44701T), isolated from a smear-ripened cheese.</title>
        <authorList>
            <consortium name="US DOE Joint Genome Institute (JGI-PGF)"/>
            <person name="Walter F."/>
            <person name="Albersmeier A."/>
            <person name="Kalinowski J."/>
            <person name="Ruckert C."/>
        </authorList>
    </citation>
    <scope>NUCLEOTIDE SEQUENCE</scope>
    <source>
        <strain evidence="2">CGMCC 1.12698</strain>
    </source>
</reference>
<dbReference type="InterPro" id="IPR006035">
    <property type="entry name" value="Ureohydrolase"/>
</dbReference>
<evidence type="ECO:0000313" key="2">
    <source>
        <dbReference type="EMBL" id="GGE69561.1"/>
    </source>
</evidence>
<dbReference type="RefSeq" id="WP_188388174.1">
    <property type="nucleotide sequence ID" value="NZ_BMFK01000001.1"/>
</dbReference>
<dbReference type="Proteomes" id="UP000605259">
    <property type="component" value="Unassembled WGS sequence"/>
</dbReference>
<accession>A0A917ARE2</accession>
<dbReference type="EMBL" id="BMFK01000001">
    <property type="protein sequence ID" value="GGE69561.1"/>
    <property type="molecule type" value="Genomic_DNA"/>
</dbReference>
<evidence type="ECO:0000256" key="1">
    <source>
        <dbReference type="PROSITE-ProRule" id="PRU00742"/>
    </source>
</evidence>
<dbReference type="Gene3D" id="3.40.800.10">
    <property type="entry name" value="Ureohydrolase domain"/>
    <property type="match status" value="1"/>
</dbReference>